<reference evidence="2 3" key="1">
    <citation type="submission" date="2024-09" db="EMBL/GenBank/DDBJ databases">
        <authorList>
            <person name="Sun Q."/>
            <person name="Mori K."/>
        </authorList>
    </citation>
    <scope>NUCLEOTIDE SEQUENCE [LARGE SCALE GENOMIC DNA]</scope>
    <source>
        <strain evidence="2 3">CCM 7609</strain>
    </source>
</reference>
<gene>
    <name evidence="1" type="ORF">ACFFX0_30340</name>
    <name evidence="2" type="ORF">ACFFX0_32865</name>
</gene>
<evidence type="ECO:0000313" key="3">
    <source>
        <dbReference type="Proteomes" id="UP001589575"/>
    </source>
</evidence>
<accession>A0ABV5G9R8</accession>
<comment type="caution">
    <text evidence="2">The sequence shown here is derived from an EMBL/GenBank/DDBJ whole genome shotgun (WGS) entry which is preliminary data.</text>
</comment>
<dbReference type="EMBL" id="JBHMFI010000023">
    <property type="protein sequence ID" value="MFB9075701.1"/>
    <property type="molecule type" value="Genomic_DNA"/>
</dbReference>
<evidence type="ECO:0000313" key="1">
    <source>
        <dbReference type="EMBL" id="MFB9075241.1"/>
    </source>
</evidence>
<keyword evidence="3" id="KW-1185">Reference proteome</keyword>
<sequence>MEQRREDLREPALKIVNRMWGGRPPLQAIDMVVLNPRAQCPCGSDH</sequence>
<name>A0ABV5G9R8_9MICC</name>
<organism evidence="2 3">
    <name type="scientific">Citricoccus parietis</name>
    <dbReference type="NCBI Taxonomy" id="592307"/>
    <lineage>
        <taxon>Bacteria</taxon>
        <taxon>Bacillati</taxon>
        <taxon>Actinomycetota</taxon>
        <taxon>Actinomycetes</taxon>
        <taxon>Micrococcales</taxon>
        <taxon>Micrococcaceae</taxon>
        <taxon>Citricoccus</taxon>
    </lineage>
</organism>
<proteinExistence type="predicted"/>
<dbReference type="EMBL" id="JBHMFI010000023">
    <property type="protein sequence ID" value="MFB9075241.1"/>
    <property type="molecule type" value="Genomic_DNA"/>
</dbReference>
<dbReference type="Proteomes" id="UP001589575">
    <property type="component" value="Unassembled WGS sequence"/>
</dbReference>
<evidence type="ECO:0000313" key="2">
    <source>
        <dbReference type="EMBL" id="MFB9075701.1"/>
    </source>
</evidence>
<protein>
    <submittedName>
        <fullName evidence="2">Uncharacterized protein</fullName>
    </submittedName>
</protein>